<dbReference type="PATRIC" id="fig|1423775.4.peg.2193"/>
<sequence length="50" mass="5300">MIITAVLLLLISITGIIIMIVGSKESNIITLILGSVVAAGFSIYLANIRR</sequence>
<accession>A0A0R1KBP0</accession>
<dbReference type="STRING" id="1423775.FD03_GL002158"/>
<evidence type="ECO:0000256" key="1">
    <source>
        <dbReference type="SAM" id="Phobius"/>
    </source>
</evidence>
<dbReference type="EMBL" id="AZDZ01000003">
    <property type="protein sequence ID" value="KRK80728.1"/>
    <property type="molecule type" value="Genomic_DNA"/>
</dbReference>
<feature type="transmembrane region" description="Helical" evidence="1">
    <location>
        <begin position="5"/>
        <end position="22"/>
    </location>
</feature>
<gene>
    <name evidence="2" type="ORF">FD03_GL002158</name>
</gene>
<organism evidence="2 3">
    <name type="scientific">Companilactobacillus nodensis DSM 19682 = JCM 14932 = NBRC 107160</name>
    <dbReference type="NCBI Taxonomy" id="1423775"/>
    <lineage>
        <taxon>Bacteria</taxon>
        <taxon>Bacillati</taxon>
        <taxon>Bacillota</taxon>
        <taxon>Bacilli</taxon>
        <taxon>Lactobacillales</taxon>
        <taxon>Lactobacillaceae</taxon>
        <taxon>Companilactobacillus</taxon>
    </lineage>
</organism>
<protein>
    <submittedName>
        <fullName evidence="2">Uncharacterized protein</fullName>
    </submittedName>
</protein>
<keyword evidence="3" id="KW-1185">Reference proteome</keyword>
<keyword evidence="1" id="KW-0472">Membrane</keyword>
<name>A0A0R1KBP0_9LACO</name>
<dbReference type="Proteomes" id="UP000051248">
    <property type="component" value="Unassembled WGS sequence"/>
</dbReference>
<evidence type="ECO:0000313" key="2">
    <source>
        <dbReference type="EMBL" id="KRK80728.1"/>
    </source>
</evidence>
<evidence type="ECO:0000313" key="3">
    <source>
        <dbReference type="Proteomes" id="UP000051248"/>
    </source>
</evidence>
<comment type="caution">
    <text evidence="2">The sequence shown here is derived from an EMBL/GenBank/DDBJ whole genome shotgun (WGS) entry which is preliminary data.</text>
</comment>
<proteinExistence type="predicted"/>
<reference evidence="2 3" key="1">
    <citation type="journal article" date="2015" name="Genome Announc.">
        <title>Expanding the biotechnology potential of lactobacilli through comparative genomics of 213 strains and associated genera.</title>
        <authorList>
            <person name="Sun Z."/>
            <person name="Harris H.M."/>
            <person name="McCann A."/>
            <person name="Guo C."/>
            <person name="Argimon S."/>
            <person name="Zhang W."/>
            <person name="Yang X."/>
            <person name="Jeffery I.B."/>
            <person name="Cooney J.C."/>
            <person name="Kagawa T.F."/>
            <person name="Liu W."/>
            <person name="Song Y."/>
            <person name="Salvetti E."/>
            <person name="Wrobel A."/>
            <person name="Rasinkangas P."/>
            <person name="Parkhill J."/>
            <person name="Rea M.C."/>
            <person name="O'Sullivan O."/>
            <person name="Ritari J."/>
            <person name="Douillard F.P."/>
            <person name="Paul Ross R."/>
            <person name="Yang R."/>
            <person name="Briner A.E."/>
            <person name="Felis G.E."/>
            <person name="de Vos W.M."/>
            <person name="Barrangou R."/>
            <person name="Klaenhammer T.R."/>
            <person name="Caufield P.W."/>
            <person name="Cui Y."/>
            <person name="Zhang H."/>
            <person name="O'Toole P.W."/>
        </authorList>
    </citation>
    <scope>NUCLEOTIDE SEQUENCE [LARGE SCALE GENOMIC DNA]</scope>
    <source>
        <strain evidence="2 3">DSM 19682</strain>
    </source>
</reference>
<keyword evidence="1" id="KW-1133">Transmembrane helix</keyword>
<dbReference type="AlphaFoldDB" id="A0A0R1KBP0"/>
<feature type="transmembrane region" description="Helical" evidence="1">
    <location>
        <begin position="28"/>
        <end position="46"/>
    </location>
</feature>
<keyword evidence="1" id="KW-0812">Transmembrane</keyword>